<proteinExistence type="predicted"/>
<dbReference type="PROSITE" id="PS50048">
    <property type="entry name" value="ZN2_CY6_FUNGAL_2"/>
    <property type="match status" value="1"/>
</dbReference>
<dbReference type="SMART" id="SM00066">
    <property type="entry name" value="GAL4"/>
    <property type="match status" value="1"/>
</dbReference>
<evidence type="ECO:0000256" key="4">
    <source>
        <dbReference type="ARBA" id="ARBA00023015"/>
    </source>
</evidence>
<gene>
    <name evidence="10" type="ORF">CC78DRAFT_579256</name>
</gene>
<evidence type="ECO:0000256" key="3">
    <source>
        <dbReference type="ARBA" id="ARBA00022833"/>
    </source>
</evidence>
<dbReference type="Pfam" id="PF04082">
    <property type="entry name" value="Fungal_trans"/>
    <property type="match status" value="1"/>
</dbReference>
<keyword evidence="4" id="KW-0805">Transcription regulation</keyword>
<dbReference type="OrthoDB" id="8062037at2759"/>
<evidence type="ECO:0000256" key="5">
    <source>
        <dbReference type="ARBA" id="ARBA00023125"/>
    </source>
</evidence>
<evidence type="ECO:0000313" key="11">
    <source>
        <dbReference type="Proteomes" id="UP000800093"/>
    </source>
</evidence>
<feature type="region of interest" description="Disordered" evidence="8">
    <location>
        <begin position="1"/>
        <end position="111"/>
    </location>
</feature>
<feature type="domain" description="Zn(2)-C6 fungal-type" evidence="9">
    <location>
        <begin position="111"/>
        <end position="145"/>
    </location>
</feature>
<dbReference type="Pfam" id="PF00172">
    <property type="entry name" value="Zn_clus"/>
    <property type="match status" value="1"/>
</dbReference>
<organism evidence="10 11">
    <name type="scientific">Lojkania enalia</name>
    <dbReference type="NCBI Taxonomy" id="147567"/>
    <lineage>
        <taxon>Eukaryota</taxon>
        <taxon>Fungi</taxon>
        <taxon>Dikarya</taxon>
        <taxon>Ascomycota</taxon>
        <taxon>Pezizomycotina</taxon>
        <taxon>Dothideomycetes</taxon>
        <taxon>Pleosporomycetidae</taxon>
        <taxon>Pleosporales</taxon>
        <taxon>Pleosporales incertae sedis</taxon>
        <taxon>Lojkania</taxon>
    </lineage>
</organism>
<feature type="region of interest" description="Disordered" evidence="8">
    <location>
        <begin position="717"/>
        <end position="810"/>
    </location>
</feature>
<evidence type="ECO:0000256" key="2">
    <source>
        <dbReference type="ARBA" id="ARBA00022723"/>
    </source>
</evidence>
<dbReference type="SUPFAM" id="SSF57701">
    <property type="entry name" value="Zn2/Cys6 DNA-binding domain"/>
    <property type="match status" value="1"/>
</dbReference>
<keyword evidence="3" id="KW-0862">Zinc</keyword>
<evidence type="ECO:0000256" key="7">
    <source>
        <dbReference type="ARBA" id="ARBA00023242"/>
    </source>
</evidence>
<dbReference type="CDD" id="cd12148">
    <property type="entry name" value="fungal_TF_MHR"/>
    <property type="match status" value="1"/>
</dbReference>
<feature type="compositionally biased region" description="Pro residues" evidence="8">
    <location>
        <begin position="49"/>
        <end position="61"/>
    </location>
</feature>
<feature type="compositionally biased region" description="Basic and acidic residues" evidence="8">
    <location>
        <begin position="717"/>
        <end position="735"/>
    </location>
</feature>
<comment type="subcellular location">
    <subcellularLocation>
        <location evidence="1">Nucleus</location>
    </subcellularLocation>
</comment>
<accession>A0A9P4N4C5</accession>
<keyword evidence="7" id="KW-0539">Nucleus</keyword>
<dbReference type="PANTHER" id="PTHR31845">
    <property type="entry name" value="FINGER DOMAIN PROTEIN, PUTATIVE-RELATED"/>
    <property type="match status" value="1"/>
</dbReference>
<keyword evidence="5" id="KW-0238">DNA-binding</keyword>
<dbReference type="GO" id="GO:0006351">
    <property type="term" value="P:DNA-templated transcription"/>
    <property type="evidence" value="ECO:0007669"/>
    <property type="project" value="InterPro"/>
</dbReference>
<protein>
    <recommendedName>
        <fullName evidence="9">Zn(2)-C6 fungal-type domain-containing protein</fullName>
    </recommendedName>
</protein>
<dbReference type="Gene3D" id="4.10.240.10">
    <property type="entry name" value="Zn(2)-C6 fungal-type DNA-binding domain"/>
    <property type="match status" value="1"/>
</dbReference>
<feature type="compositionally biased region" description="Low complexity" evidence="8">
    <location>
        <begin position="767"/>
        <end position="782"/>
    </location>
</feature>
<dbReference type="InterPro" id="IPR036864">
    <property type="entry name" value="Zn2-C6_fun-type_DNA-bd_sf"/>
</dbReference>
<reference evidence="11" key="1">
    <citation type="journal article" date="2020" name="Stud. Mycol.">
        <title>101 Dothideomycetes genomes: A test case for predicting lifestyles and emergence of pathogens.</title>
        <authorList>
            <person name="Haridas S."/>
            <person name="Albert R."/>
            <person name="Binder M."/>
            <person name="Bloem J."/>
            <person name="LaButti K."/>
            <person name="Salamov A."/>
            <person name="Andreopoulos B."/>
            <person name="Baker S."/>
            <person name="Barry K."/>
            <person name="Bills G."/>
            <person name="Bluhm B."/>
            <person name="Cannon C."/>
            <person name="Castanera R."/>
            <person name="Culley D."/>
            <person name="Daum C."/>
            <person name="Ezra D."/>
            <person name="Gonzalez J."/>
            <person name="Henrissat B."/>
            <person name="Kuo A."/>
            <person name="Liang C."/>
            <person name="Lipzen A."/>
            <person name="Lutzoni F."/>
            <person name="Magnuson J."/>
            <person name="Mondo S."/>
            <person name="Nolan M."/>
            <person name="Ohm R."/>
            <person name="Pangilinan J."/>
            <person name="Park H.-J."/>
            <person name="Ramirez L."/>
            <person name="Alfaro M."/>
            <person name="Sun H."/>
            <person name="Tritt A."/>
            <person name="Yoshinaga Y."/>
            <person name="Zwiers L.-H."/>
            <person name="Turgeon B."/>
            <person name="Goodwin S."/>
            <person name="Spatafora J."/>
            <person name="Crous P."/>
            <person name="Grigoriev I."/>
        </authorList>
    </citation>
    <scope>NUCLEOTIDE SEQUENCE [LARGE SCALE GENOMIC DNA]</scope>
    <source>
        <strain evidence="11">CBS 304.66</strain>
    </source>
</reference>
<dbReference type="InterPro" id="IPR007219">
    <property type="entry name" value="XnlR_reg_dom"/>
</dbReference>
<dbReference type="GO" id="GO:0000981">
    <property type="term" value="F:DNA-binding transcription factor activity, RNA polymerase II-specific"/>
    <property type="evidence" value="ECO:0007669"/>
    <property type="project" value="InterPro"/>
</dbReference>
<evidence type="ECO:0000256" key="8">
    <source>
        <dbReference type="SAM" id="MobiDB-lite"/>
    </source>
</evidence>
<dbReference type="InterPro" id="IPR051089">
    <property type="entry name" value="prtT"/>
</dbReference>
<feature type="compositionally biased region" description="Pro residues" evidence="8">
    <location>
        <begin position="222"/>
        <end position="231"/>
    </location>
</feature>
<comment type="caution">
    <text evidence="10">The sequence shown here is derived from an EMBL/GenBank/DDBJ whole genome shotgun (WGS) entry which is preliminary data.</text>
</comment>
<dbReference type="GO" id="GO:0008270">
    <property type="term" value="F:zinc ion binding"/>
    <property type="evidence" value="ECO:0007669"/>
    <property type="project" value="InterPro"/>
</dbReference>
<dbReference type="PANTHER" id="PTHR31845:SF39">
    <property type="entry name" value="TRANSCRIPTION FACTOR PBCR-RELATED"/>
    <property type="match status" value="1"/>
</dbReference>
<dbReference type="FunFam" id="4.10.240.10:FF:000003">
    <property type="entry name" value="C6 transcription factor (Leu3)"/>
    <property type="match status" value="1"/>
</dbReference>
<dbReference type="GO" id="GO:0005634">
    <property type="term" value="C:nucleus"/>
    <property type="evidence" value="ECO:0007669"/>
    <property type="project" value="UniProtKB-SubCell"/>
</dbReference>
<dbReference type="GO" id="GO:0001216">
    <property type="term" value="F:DNA-binding transcription activator activity"/>
    <property type="evidence" value="ECO:0007669"/>
    <property type="project" value="UniProtKB-ARBA"/>
</dbReference>
<feature type="compositionally biased region" description="Polar residues" evidence="8">
    <location>
        <begin position="19"/>
        <end position="38"/>
    </location>
</feature>
<evidence type="ECO:0000313" key="10">
    <source>
        <dbReference type="EMBL" id="KAF2265512.1"/>
    </source>
</evidence>
<evidence type="ECO:0000256" key="1">
    <source>
        <dbReference type="ARBA" id="ARBA00004123"/>
    </source>
</evidence>
<dbReference type="GO" id="GO:0000976">
    <property type="term" value="F:transcription cis-regulatory region binding"/>
    <property type="evidence" value="ECO:0007669"/>
    <property type="project" value="TreeGrafter"/>
</dbReference>
<dbReference type="PROSITE" id="PS00463">
    <property type="entry name" value="ZN2_CY6_FUNGAL_1"/>
    <property type="match status" value="1"/>
</dbReference>
<dbReference type="EMBL" id="ML986605">
    <property type="protein sequence ID" value="KAF2265512.1"/>
    <property type="molecule type" value="Genomic_DNA"/>
</dbReference>
<keyword evidence="11" id="KW-1185">Reference proteome</keyword>
<sequence>MADPIDPRLQYASSLPPRTLSQPYSSGPALQNSATSHQPYYLPATAHTQPPPLTQPAPPSNLDPALEQTSPHGRDDGSPDEHDDDVEGDHEGTHETPASAKSPGDFKRPRACDSCRGLKVRCDQDPNHPDQRCKRCAKANRACITTPPTRKRQKKADSRVAELERKIDALTATLHAQKATEPPDVRHHGGIPDFSNPPGALTQQDGTYRLGTISHDWSNPPNRYPDAPPGYGPAQSTHRGPEPKRRRLDGNGHATIPEDMDAIHRDLAEHPEMKRANKKGVQADHSYISALIDGLMGPDVAERIFLRYVNEICPHFPAVPLTLGITAREVREKKPLLFLAILAGSSHGSTEQLVSQEIQRELTKLLKDQFADIIWRNGEKSLEIVQALQLGVLWYRPPLHYEQHNFYMMVNCAAVMALDLGLGRRATPNVMKLAVGPFHRCHPNASSIEARRTFLVCYYLCMSITMVLRRPILLRWTKYMEESVKILETSHDALPSDKILCQHVKMAHIGENISVQFCMDDPSVEVSISEPKVIYALKIFENELQQLRDENARMEEVDPALRLAEHVTNLYVHEIALHHNQSAADFQPPFPSETFASGVGKKDAIGPAHIGALGECLTATHGILDTILSVPLDILLTLPVIFCVRAIYAIVCLMKMWVSVTSSGEVGNIIKKEHLQIESYTERLVNMFNSIVSRDAQSPHGKFYFVAKRLQERFSHIKEGSAKIETADTKDEPRHKPSSKPRSRQSSTNQTPLHLLSEVAMGSSGSTPASQTQQPALQAQTPPHHHHQQQQQQQQPIPPGWYGNTGLGTPADVMSMPPSFDPSFDFTQFDLSMGSDADLSALFIPDGMLWNFAPDPGMQGYNGAF</sequence>
<dbReference type="CDD" id="cd00067">
    <property type="entry name" value="GAL4"/>
    <property type="match status" value="1"/>
</dbReference>
<evidence type="ECO:0000259" key="9">
    <source>
        <dbReference type="PROSITE" id="PS50048"/>
    </source>
</evidence>
<feature type="region of interest" description="Disordered" evidence="8">
    <location>
        <begin position="176"/>
        <end position="257"/>
    </location>
</feature>
<keyword evidence="2" id="KW-0479">Metal-binding</keyword>
<dbReference type="Proteomes" id="UP000800093">
    <property type="component" value="Unassembled WGS sequence"/>
</dbReference>
<name>A0A9P4N4C5_9PLEO</name>
<dbReference type="InterPro" id="IPR001138">
    <property type="entry name" value="Zn2Cys6_DnaBD"/>
</dbReference>
<keyword evidence="6" id="KW-0804">Transcription</keyword>
<dbReference type="AlphaFoldDB" id="A0A9P4N4C5"/>
<evidence type="ECO:0000256" key="6">
    <source>
        <dbReference type="ARBA" id="ARBA00023163"/>
    </source>
</evidence>